<dbReference type="EMBL" id="VSSQ01034649">
    <property type="protein sequence ID" value="MPM86661.1"/>
    <property type="molecule type" value="Genomic_DNA"/>
</dbReference>
<proteinExistence type="predicted"/>
<reference evidence="1" key="1">
    <citation type="submission" date="2019-08" db="EMBL/GenBank/DDBJ databases">
        <authorList>
            <person name="Kucharzyk K."/>
            <person name="Murdoch R.W."/>
            <person name="Higgins S."/>
            <person name="Loffler F."/>
        </authorList>
    </citation>
    <scope>NUCLEOTIDE SEQUENCE</scope>
</reference>
<dbReference type="AlphaFoldDB" id="A0A645DBH0"/>
<protein>
    <submittedName>
        <fullName evidence="1">Uncharacterized protein</fullName>
    </submittedName>
</protein>
<evidence type="ECO:0000313" key="1">
    <source>
        <dbReference type="EMBL" id="MPM86661.1"/>
    </source>
</evidence>
<organism evidence="1">
    <name type="scientific">bioreactor metagenome</name>
    <dbReference type="NCBI Taxonomy" id="1076179"/>
    <lineage>
        <taxon>unclassified sequences</taxon>
        <taxon>metagenomes</taxon>
        <taxon>ecological metagenomes</taxon>
    </lineage>
</organism>
<sequence>MQNLRVYINGYNLLTLTDPFVKPFDPERIEGAYNAGWVYPLNKSFNLGVNLTF</sequence>
<comment type="caution">
    <text evidence="1">The sequence shown here is derived from an EMBL/GenBank/DDBJ whole genome shotgun (WGS) entry which is preliminary data.</text>
</comment>
<gene>
    <name evidence="1" type="ORF">SDC9_133752</name>
</gene>
<accession>A0A645DBH0</accession>
<name>A0A645DBH0_9ZZZZ</name>